<keyword evidence="2" id="KW-0378">Hydrolase</keyword>
<reference evidence="3" key="1">
    <citation type="submission" date="2016-10" db="EMBL/GenBank/DDBJ databases">
        <authorList>
            <person name="Varghese N."/>
            <person name="Submissions S."/>
        </authorList>
    </citation>
    <scope>NUCLEOTIDE SEQUENCE [LARGE SCALE GENOMIC DNA]</scope>
    <source>
        <strain evidence="3">DSM 3669</strain>
    </source>
</reference>
<dbReference type="Pfam" id="PF05685">
    <property type="entry name" value="Uma2"/>
    <property type="match status" value="1"/>
</dbReference>
<dbReference type="InterPro" id="IPR008538">
    <property type="entry name" value="Uma2"/>
</dbReference>
<dbReference type="InterPro" id="IPR011335">
    <property type="entry name" value="Restrct_endonuc-II-like"/>
</dbReference>
<dbReference type="PANTHER" id="PTHR36558">
    <property type="entry name" value="GLR1098 PROTEIN"/>
    <property type="match status" value="1"/>
</dbReference>
<dbReference type="STRING" id="39060.SAMN05660706_13320"/>
<gene>
    <name evidence="2" type="ORF">SAMN05660706_13320</name>
</gene>
<name>A0A1I6EAW4_9FIRM</name>
<dbReference type="InterPro" id="IPR012296">
    <property type="entry name" value="Nuclease_put_TT1808"/>
</dbReference>
<dbReference type="RefSeq" id="WP_092486711.1">
    <property type="nucleotide sequence ID" value="NZ_FOYM01000033.1"/>
</dbReference>
<dbReference type="EMBL" id="FOYM01000033">
    <property type="protein sequence ID" value="SFR14787.1"/>
    <property type="molecule type" value="Genomic_DNA"/>
</dbReference>
<evidence type="ECO:0000313" key="3">
    <source>
        <dbReference type="Proteomes" id="UP000199584"/>
    </source>
</evidence>
<dbReference type="CDD" id="cd06260">
    <property type="entry name" value="DUF820-like"/>
    <property type="match status" value="1"/>
</dbReference>
<dbReference type="Gene3D" id="3.90.1570.10">
    <property type="entry name" value="tt1808, chain A"/>
    <property type="match status" value="1"/>
</dbReference>
<keyword evidence="2" id="KW-0540">Nuclease</keyword>
<feature type="domain" description="Putative restriction endonuclease" evidence="1">
    <location>
        <begin position="15"/>
        <end position="174"/>
    </location>
</feature>
<dbReference type="PANTHER" id="PTHR36558:SF1">
    <property type="entry name" value="RESTRICTION ENDONUCLEASE DOMAIN-CONTAINING PROTEIN-RELATED"/>
    <property type="match status" value="1"/>
</dbReference>
<accession>A0A1I6EAW4</accession>
<evidence type="ECO:0000259" key="1">
    <source>
        <dbReference type="Pfam" id="PF05685"/>
    </source>
</evidence>
<organism evidence="2 3">
    <name type="scientific">Desulfoscipio geothermicus DSM 3669</name>
    <dbReference type="NCBI Taxonomy" id="1121426"/>
    <lineage>
        <taxon>Bacteria</taxon>
        <taxon>Bacillati</taxon>
        <taxon>Bacillota</taxon>
        <taxon>Clostridia</taxon>
        <taxon>Eubacteriales</taxon>
        <taxon>Desulfallaceae</taxon>
        <taxon>Desulfoscipio</taxon>
    </lineage>
</organism>
<dbReference type="GO" id="GO:0004519">
    <property type="term" value="F:endonuclease activity"/>
    <property type="evidence" value="ECO:0007669"/>
    <property type="project" value="UniProtKB-KW"/>
</dbReference>
<protein>
    <submittedName>
        <fullName evidence="2">Endonuclease, Uma2 family (Restriction endonuclease fold)</fullName>
    </submittedName>
</protein>
<proteinExistence type="predicted"/>
<dbReference type="SUPFAM" id="SSF52980">
    <property type="entry name" value="Restriction endonuclease-like"/>
    <property type="match status" value="1"/>
</dbReference>
<dbReference type="OrthoDB" id="9798254at2"/>
<dbReference type="AlphaFoldDB" id="A0A1I6EAW4"/>
<keyword evidence="3" id="KW-1185">Reference proteome</keyword>
<dbReference type="Proteomes" id="UP000199584">
    <property type="component" value="Unassembled WGS sequence"/>
</dbReference>
<sequence>MSYQLQDRHEQSCYKDFLELPEDKKYEIIDGVLFAMAPSPTTEHQRVLRKLFVHMANFLTGKDCEVLCLPYDVLLPEGNEKTEDVKTVVQPDILVVCDKTKLTDKHCIGAPDLIIEIVSPSSPSMDYVKKLNLYEKHRVGEYWIVNYTRKQVMVYRLLTSGEYGEPEIYMEGMVNSGVFRDFAVNLRDIFK</sequence>
<evidence type="ECO:0000313" key="2">
    <source>
        <dbReference type="EMBL" id="SFR14787.1"/>
    </source>
</evidence>
<keyword evidence="2" id="KW-0255">Endonuclease</keyword>